<feature type="signal peptide" evidence="1">
    <location>
        <begin position="1"/>
        <end position="23"/>
    </location>
</feature>
<dbReference type="EMBL" id="BNAG01000001">
    <property type="protein sequence ID" value="GHE55870.1"/>
    <property type="molecule type" value="Genomic_DNA"/>
</dbReference>
<name>A0ABQ3I5D9_9BACT</name>
<evidence type="ECO:0000256" key="1">
    <source>
        <dbReference type="SAM" id="SignalP"/>
    </source>
</evidence>
<proteinExistence type="predicted"/>
<dbReference type="InterPro" id="IPR019853">
    <property type="entry name" value="GldB-like"/>
</dbReference>
<reference evidence="3" key="1">
    <citation type="journal article" date="2019" name="Int. J. Syst. Evol. Microbiol.">
        <title>The Global Catalogue of Microorganisms (GCM) 10K type strain sequencing project: providing services to taxonomists for standard genome sequencing and annotation.</title>
        <authorList>
            <consortium name="The Broad Institute Genomics Platform"/>
            <consortium name="The Broad Institute Genome Sequencing Center for Infectious Disease"/>
            <person name="Wu L."/>
            <person name="Ma J."/>
        </authorList>
    </citation>
    <scope>NUCLEOTIDE SEQUENCE [LARGE SCALE GENOMIC DNA]</scope>
    <source>
        <strain evidence="3">CGMCC 1.15111</strain>
    </source>
</reference>
<dbReference type="PROSITE" id="PS51257">
    <property type="entry name" value="PROKAR_LIPOPROTEIN"/>
    <property type="match status" value="1"/>
</dbReference>
<feature type="chain" id="PRO_5045480445" description="Gliding motility lipoprotein GldB" evidence="1">
    <location>
        <begin position="24"/>
        <end position="427"/>
    </location>
</feature>
<gene>
    <name evidence="2" type="ORF">GCM10011340_08310</name>
</gene>
<protein>
    <recommendedName>
        <fullName evidence="4">Gliding motility lipoprotein GldB</fullName>
    </recommendedName>
</protein>
<dbReference type="Pfam" id="PF25594">
    <property type="entry name" value="GldB_lipo"/>
    <property type="match status" value="1"/>
</dbReference>
<sequence length="427" mass="49865">MSKPWFFLLFVLLLAACSNDDCSENVDYSAVDIDLAFEDLTHAIYGIESREELVSFFEENPVVRDYFFGFGDLIPKQNFLNEVLRFTQVPKVKAIFKAPDFERFQELLDQNRDVREYLTYEYLMANKQKSLEDIYELLKGSRLEDLTNTEAIDQYLESNPEEYEYFKFVFGFQTPEDLLNENFELLQNPYVDTLYQETLALISAQEVAYELDQAFGRLKGIYPDFSAPKVQAVYSAFGKDLFLSDSLIVIGLDYYLGEEASYRPNIYDYILNRMSPDHLVPQLMQFMSLRYNKTKQDSRTVLDEMIYYGKAMAFAKQMLPCVNDSLIIGYSRQQLADATVSEALIWSHFVEERLLYSEDPTAITRYIDERPSVLEIDKRCPGRIGQWLGWQIVNAYMKETGADFKELMAETDAQKILMQSKYRPRSR</sequence>
<evidence type="ECO:0000313" key="2">
    <source>
        <dbReference type="EMBL" id="GHE55870.1"/>
    </source>
</evidence>
<comment type="caution">
    <text evidence="2">The sequence shown here is derived from an EMBL/GenBank/DDBJ whole genome shotgun (WGS) entry which is preliminary data.</text>
</comment>
<organism evidence="2 3">
    <name type="scientific">Roseivirga thermotolerans</name>
    <dbReference type="NCBI Taxonomy" id="1758176"/>
    <lineage>
        <taxon>Bacteria</taxon>
        <taxon>Pseudomonadati</taxon>
        <taxon>Bacteroidota</taxon>
        <taxon>Cytophagia</taxon>
        <taxon>Cytophagales</taxon>
        <taxon>Roseivirgaceae</taxon>
        <taxon>Roseivirga</taxon>
    </lineage>
</organism>
<dbReference type="Proteomes" id="UP000658258">
    <property type="component" value="Unassembled WGS sequence"/>
</dbReference>
<evidence type="ECO:0000313" key="3">
    <source>
        <dbReference type="Proteomes" id="UP000658258"/>
    </source>
</evidence>
<evidence type="ECO:0008006" key="4">
    <source>
        <dbReference type="Google" id="ProtNLM"/>
    </source>
</evidence>
<keyword evidence="3" id="KW-1185">Reference proteome</keyword>
<dbReference type="RefSeq" id="WP_189628918.1">
    <property type="nucleotide sequence ID" value="NZ_BNAG01000001.1"/>
</dbReference>
<accession>A0ABQ3I5D9</accession>
<keyword evidence="1" id="KW-0732">Signal</keyword>